<name>A0ABR2YML0_9CHLO</name>
<keyword evidence="7" id="KW-1185">Reference proteome</keyword>
<dbReference type="SUPFAM" id="SSF63411">
    <property type="entry name" value="LuxS/MPP-like metallohydrolase"/>
    <property type="match status" value="2"/>
</dbReference>
<gene>
    <name evidence="6" type="ORF">WJX75_004240</name>
</gene>
<dbReference type="Gene3D" id="3.30.830.10">
    <property type="entry name" value="Metalloenzyme, LuxS/M16 peptidase-like"/>
    <property type="match status" value="2"/>
</dbReference>
<feature type="domain" description="Peptidase M16 N-terminal" evidence="4">
    <location>
        <begin position="89"/>
        <end position="233"/>
    </location>
</feature>
<dbReference type="PANTHER" id="PTHR11851:SF49">
    <property type="entry name" value="MITOCHONDRIAL-PROCESSING PEPTIDASE SUBUNIT ALPHA"/>
    <property type="match status" value="1"/>
</dbReference>
<evidence type="ECO:0000259" key="4">
    <source>
        <dbReference type="Pfam" id="PF00675"/>
    </source>
</evidence>
<sequence>MLASGAQHGLRMQPNLRSFSTAFAANAAPALSEATSTSAGWLSKLLGGSTRLTVPMTDPLPGVDIPTPTPPPAKAPATETTTLPNGVTIASEQTLGPTATLGLYVNSGSVYESPSETGLSHLLEYMAFKSTSNRTHFRLVREVESMGANVLASASREQMAYNIDVVKTNVPEALEILVDSVVNPKFLSWEVNTAINKMREDIKTVKDNPQTVLLEGMHEVAYTGGLARPLIVPESALAGLSASSLADFVARNYTAPRITLAGAGVSQADLVGLAQPLLDFLPKAAPEPQPASTYVGGDFRQSSADMTHAMLAFEFAGGWNDMKGSVAVTVLQFLLGGGGSFSAGGPGKGMHSRLYKRVLNANEWVHNCTAFNSLYNDTGLVGIFISGDCQGSAQRSGKLIDILTQELQAVAKGVPAEELERAKLAAISSVYMNLESRAVVAEDIGRQILTYGHRKPVPEFVKAIQELTPKAIAEVVAKILKTAPTVAVLGDISNIPRYDSIASRFR</sequence>
<evidence type="ECO:0000313" key="7">
    <source>
        <dbReference type="Proteomes" id="UP001491310"/>
    </source>
</evidence>
<evidence type="ECO:0000313" key="6">
    <source>
        <dbReference type="EMBL" id="KAK9908204.1"/>
    </source>
</evidence>
<proteinExistence type="inferred from homology"/>
<dbReference type="EMBL" id="JALJOT010000008">
    <property type="protein sequence ID" value="KAK9908204.1"/>
    <property type="molecule type" value="Genomic_DNA"/>
</dbReference>
<protein>
    <recommendedName>
        <fullName evidence="8">Mitochondrial-processing peptidase subunit alpha</fullName>
    </recommendedName>
</protein>
<evidence type="ECO:0000259" key="5">
    <source>
        <dbReference type="Pfam" id="PF05193"/>
    </source>
</evidence>
<reference evidence="6 7" key="1">
    <citation type="journal article" date="2024" name="Nat. Commun.">
        <title>Phylogenomics reveals the evolutionary origins of lichenization in chlorophyte algae.</title>
        <authorList>
            <person name="Puginier C."/>
            <person name="Libourel C."/>
            <person name="Otte J."/>
            <person name="Skaloud P."/>
            <person name="Haon M."/>
            <person name="Grisel S."/>
            <person name="Petersen M."/>
            <person name="Berrin J.G."/>
            <person name="Delaux P.M."/>
            <person name="Dal Grande F."/>
            <person name="Keller J."/>
        </authorList>
    </citation>
    <scope>NUCLEOTIDE SEQUENCE [LARGE SCALE GENOMIC DNA]</scope>
    <source>
        <strain evidence="6 7">SAG 216-7</strain>
    </source>
</reference>
<dbReference type="InterPro" id="IPR050361">
    <property type="entry name" value="MPP/UQCRC_Complex"/>
</dbReference>
<accession>A0ABR2YML0</accession>
<dbReference type="InterPro" id="IPR011249">
    <property type="entry name" value="Metalloenz_LuxS/M16"/>
</dbReference>
<dbReference type="Pfam" id="PF00675">
    <property type="entry name" value="Peptidase_M16"/>
    <property type="match status" value="1"/>
</dbReference>
<dbReference type="Pfam" id="PF05193">
    <property type="entry name" value="Peptidase_M16_C"/>
    <property type="match status" value="1"/>
</dbReference>
<evidence type="ECO:0000256" key="1">
    <source>
        <dbReference type="ARBA" id="ARBA00002123"/>
    </source>
</evidence>
<dbReference type="InterPro" id="IPR007863">
    <property type="entry name" value="Peptidase_M16_C"/>
</dbReference>
<dbReference type="InterPro" id="IPR011765">
    <property type="entry name" value="Pept_M16_N"/>
</dbReference>
<evidence type="ECO:0000256" key="3">
    <source>
        <dbReference type="SAM" id="MobiDB-lite"/>
    </source>
</evidence>
<comment type="function">
    <text evidence="1">Substrate recognition and binding subunit of the essential mitochondrial processing protease (MPP), which cleaves the mitochondrial sequence off newly imported precursors proteins.</text>
</comment>
<feature type="region of interest" description="Disordered" evidence="3">
    <location>
        <begin position="62"/>
        <end position="81"/>
    </location>
</feature>
<comment type="similarity">
    <text evidence="2">Belongs to the peptidase M16 family.</text>
</comment>
<comment type="caution">
    <text evidence="6">The sequence shown here is derived from an EMBL/GenBank/DDBJ whole genome shotgun (WGS) entry which is preliminary data.</text>
</comment>
<organism evidence="6 7">
    <name type="scientific">Coccomyxa subellipsoidea</name>
    <dbReference type="NCBI Taxonomy" id="248742"/>
    <lineage>
        <taxon>Eukaryota</taxon>
        <taxon>Viridiplantae</taxon>
        <taxon>Chlorophyta</taxon>
        <taxon>core chlorophytes</taxon>
        <taxon>Trebouxiophyceae</taxon>
        <taxon>Trebouxiophyceae incertae sedis</taxon>
        <taxon>Coccomyxaceae</taxon>
        <taxon>Coccomyxa</taxon>
    </lineage>
</organism>
<evidence type="ECO:0008006" key="8">
    <source>
        <dbReference type="Google" id="ProtNLM"/>
    </source>
</evidence>
<feature type="domain" description="Peptidase M16 C-terminal" evidence="5">
    <location>
        <begin position="240"/>
        <end position="423"/>
    </location>
</feature>
<evidence type="ECO:0000256" key="2">
    <source>
        <dbReference type="ARBA" id="ARBA00007261"/>
    </source>
</evidence>
<dbReference type="PANTHER" id="PTHR11851">
    <property type="entry name" value="METALLOPROTEASE"/>
    <property type="match status" value="1"/>
</dbReference>
<dbReference type="Proteomes" id="UP001491310">
    <property type="component" value="Unassembled WGS sequence"/>
</dbReference>